<keyword evidence="6" id="KW-1185">Reference proteome</keyword>
<evidence type="ECO:0000256" key="3">
    <source>
        <dbReference type="ARBA" id="ARBA00022801"/>
    </source>
</evidence>
<dbReference type="Proteomes" id="UP001164746">
    <property type="component" value="Chromosome 4"/>
</dbReference>
<organism evidence="5 6">
    <name type="scientific">Mya arenaria</name>
    <name type="common">Soft-shell clam</name>
    <dbReference type="NCBI Taxonomy" id="6604"/>
    <lineage>
        <taxon>Eukaryota</taxon>
        <taxon>Metazoa</taxon>
        <taxon>Spiralia</taxon>
        <taxon>Lophotrochozoa</taxon>
        <taxon>Mollusca</taxon>
        <taxon>Bivalvia</taxon>
        <taxon>Autobranchia</taxon>
        <taxon>Heteroconchia</taxon>
        <taxon>Euheterodonta</taxon>
        <taxon>Imparidentia</taxon>
        <taxon>Neoheterodontei</taxon>
        <taxon>Myida</taxon>
        <taxon>Myoidea</taxon>
        <taxon>Myidae</taxon>
        <taxon>Mya</taxon>
    </lineage>
</organism>
<evidence type="ECO:0000256" key="2">
    <source>
        <dbReference type="ARBA" id="ARBA00022759"/>
    </source>
</evidence>
<reference evidence="5" key="1">
    <citation type="submission" date="2022-11" db="EMBL/GenBank/DDBJ databases">
        <title>Centuries of genome instability and evolution in soft-shell clam transmissible cancer (bioRxiv).</title>
        <authorList>
            <person name="Hart S.F.M."/>
            <person name="Yonemitsu M.A."/>
            <person name="Giersch R.M."/>
            <person name="Beal B.F."/>
            <person name="Arriagada G."/>
            <person name="Davis B.W."/>
            <person name="Ostrander E.A."/>
            <person name="Goff S.P."/>
            <person name="Metzger M.J."/>
        </authorList>
    </citation>
    <scope>NUCLEOTIDE SEQUENCE</scope>
    <source>
        <strain evidence="5">MELC-2E11</strain>
        <tissue evidence="5">Siphon/mantle</tissue>
    </source>
</reference>
<dbReference type="Pfam" id="PF01771">
    <property type="entry name" value="Viral_alk_exo"/>
    <property type="match status" value="1"/>
</dbReference>
<evidence type="ECO:0000313" key="5">
    <source>
        <dbReference type="EMBL" id="WAR04066.1"/>
    </source>
</evidence>
<gene>
    <name evidence="5" type="ORF">MAR_010624</name>
</gene>
<dbReference type="InterPro" id="IPR011604">
    <property type="entry name" value="PDDEXK-like_dom_sf"/>
</dbReference>
<keyword evidence="4" id="KW-0269">Exonuclease</keyword>
<evidence type="ECO:0000256" key="1">
    <source>
        <dbReference type="ARBA" id="ARBA00022722"/>
    </source>
</evidence>
<accession>A0ABY7E688</accession>
<keyword evidence="2" id="KW-0255">Endonuclease</keyword>
<evidence type="ECO:0000313" key="6">
    <source>
        <dbReference type="Proteomes" id="UP001164746"/>
    </source>
</evidence>
<proteinExistence type="predicted"/>
<keyword evidence="1" id="KW-0540">Nuclease</keyword>
<evidence type="ECO:0000256" key="4">
    <source>
        <dbReference type="ARBA" id="ARBA00022839"/>
    </source>
</evidence>
<name>A0ABY7E688_MYAAR</name>
<dbReference type="Gene3D" id="3.90.320.10">
    <property type="match status" value="1"/>
</dbReference>
<protein>
    <submittedName>
        <fullName evidence="5">Uncharacterized protein</fullName>
    </submittedName>
</protein>
<dbReference type="InterPro" id="IPR034720">
    <property type="entry name" value="Viral_alk_exo"/>
</dbReference>
<sequence>MAASRSLHCLPSDFGESFLPYLPTLRQRIQGRKYENESYFVSVNVFVEKMMQNELYKRQRIGRSKRMRSRILFIFRSGFTKSLMHTVLVKLAGGECAHVLGLVLKLTDWLTSGLQEVPSEPACTSKPQEWDRRKIIAEQVFSMIISRPVNEDRKKRPLTADITDNSYTIEKSIKLLDIEHLAAMRGTLLGYLASKPYKTVATSSGEQSAGSTLEHQTPLIQPTELPSAPPFHVVPEINNMDIVNDYQAKLSVVIVTLEESRHIEINTQGQADCELWLLERRKRITASKFVRIMKRKIPNYRKVLQQPKVTKAIYSDIYVLRHM</sequence>
<dbReference type="EMBL" id="CP111015">
    <property type="protein sequence ID" value="WAR04066.1"/>
    <property type="molecule type" value="Genomic_DNA"/>
</dbReference>
<keyword evidence="3" id="KW-0378">Hydrolase</keyword>